<feature type="compositionally biased region" description="Basic residues" evidence="1">
    <location>
        <begin position="223"/>
        <end position="232"/>
    </location>
</feature>
<evidence type="ECO:0000313" key="2">
    <source>
        <dbReference type="EMBL" id="SCU64293.1"/>
    </source>
</evidence>
<comment type="caution">
    <text evidence="2">The sequence shown here is derived from an EMBL/GenBank/DDBJ whole genome shotgun (WGS) entry which is preliminary data.</text>
</comment>
<dbReference type="AlphaFoldDB" id="A0A1G4HYB3"/>
<evidence type="ECO:0000313" key="3">
    <source>
        <dbReference type="Proteomes" id="UP000195570"/>
    </source>
</evidence>
<name>A0A1G4HYB3_TRYEQ</name>
<protein>
    <submittedName>
        <fullName evidence="2">Uncharacterized protein</fullName>
    </submittedName>
</protein>
<feature type="compositionally biased region" description="Polar residues" evidence="1">
    <location>
        <begin position="89"/>
        <end position="99"/>
    </location>
</feature>
<dbReference type="Proteomes" id="UP000195570">
    <property type="component" value="Unassembled WGS sequence"/>
</dbReference>
<keyword evidence="3" id="KW-1185">Reference proteome</keyword>
<dbReference type="GeneID" id="92380987"/>
<proteinExistence type="predicted"/>
<accession>A0A1G4HYB3</accession>
<dbReference type="EMBL" id="CZPT02000032">
    <property type="protein sequence ID" value="SCU64293.1"/>
    <property type="molecule type" value="Genomic_DNA"/>
</dbReference>
<dbReference type="VEuPathDB" id="TriTrypDB:TEOVI_000705300"/>
<sequence>MPFWKYFVITKPEVDDDDLPLAKHRIYDDDGNLKPLTVDSIQRKVNTAQGKPKTSPKKEITLTPKTRARILRSVGVSPTGPRRVPEPSTPITEALTTPESVKKRAVRPSVENSDTARALYTSNAETSTPDQKAKGGKGSLKTTPKKSETPKRSASTPSKSPKKEEPKTQPTTATEPAAKLSPKKRSAASKETTPRKSASPQKENNKRKADSPVNVTPPAKKPAASKKAKRSRSASPQKEKEEKSPVAQTSPKAKAKGAASKRSRSETEKAVEEVSPQWSWSIDSLRAFAAERKIDISQCKKKVDIFNKIKDAL</sequence>
<feature type="compositionally biased region" description="Low complexity" evidence="1">
    <location>
        <begin position="168"/>
        <end position="179"/>
    </location>
</feature>
<dbReference type="RefSeq" id="XP_067076075.1">
    <property type="nucleotide sequence ID" value="XM_067219974.1"/>
</dbReference>
<feature type="compositionally biased region" description="Polar residues" evidence="1">
    <location>
        <begin position="110"/>
        <end position="130"/>
    </location>
</feature>
<evidence type="ECO:0000256" key="1">
    <source>
        <dbReference type="SAM" id="MobiDB-lite"/>
    </source>
</evidence>
<feature type="compositionally biased region" description="Basic residues" evidence="1">
    <location>
        <begin position="253"/>
        <end position="262"/>
    </location>
</feature>
<feature type="compositionally biased region" description="Basic and acidic residues" evidence="1">
    <location>
        <begin position="263"/>
        <end position="272"/>
    </location>
</feature>
<gene>
    <name evidence="2" type="ORF">TEOVI_000705300</name>
</gene>
<feature type="region of interest" description="Disordered" evidence="1">
    <location>
        <begin position="39"/>
        <end position="276"/>
    </location>
</feature>
<reference evidence="2" key="1">
    <citation type="submission" date="2016-09" db="EMBL/GenBank/DDBJ databases">
        <authorList>
            <person name="Hebert L."/>
            <person name="Moumen B."/>
        </authorList>
    </citation>
    <scope>NUCLEOTIDE SEQUENCE [LARGE SCALE GENOMIC DNA]</scope>
    <source>
        <strain evidence="2">OVI</strain>
    </source>
</reference>
<feature type="compositionally biased region" description="Polar residues" evidence="1">
    <location>
        <begin position="189"/>
        <end position="202"/>
    </location>
</feature>
<feature type="compositionally biased region" description="Polar residues" evidence="1">
    <location>
        <begin position="39"/>
        <end position="49"/>
    </location>
</feature>
<organism evidence="2 3">
    <name type="scientific">Trypanosoma equiperdum</name>
    <dbReference type="NCBI Taxonomy" id="5694"/>
    <lineage>
        <taxon>Eukaryota</taxon>
        <taxon>Discoba</taxon>
        <taxon>Euglenozoa</taxon>
        <taxon>Kinetoplastea</taxon>
        <taxon>Metakinetoplastina</taxon>
        <taxon>Trypanosomatida</taxon>
        <taxon>Trypanosomatidae</taxon>
        <taxon>Trypanosoma</taxon>
    </lineage>
</organism>